<reference evidence="2" key="1">
    <citation type="journal article" date="2014" name="Int. J. Syst. Evol. Microbiol.">
        <title>Complete genome sequence of Corynebacterium casei LMG S-19264T (=DSM 44701T), isolated from a smear-ripened cheese.</title>
        <authorList>
            <consortium name="US DOE Joint Genome Institute (JGI-PGF)"/>
            <person name="Walter F."/>
            <person name="Albersmeier A."/>
            <person name="Kalinowski J."/>
            <person name="Ruckert C."/>
        </authorList>
    </citation>
    <scope>NUCLEOTIDE SEQUENCE</scope>
    <source>
        <strain evidence="2">JCM 3276</strain>
    </source>
</reference>
<keyword evidence="1" id="KW-1133">Transmembrane helix</keyword>
<evidence type="ECO:0000313" key="2">
    <source>
        <dbReference type="EMBL" id="GGS30990.1"/>
    </source>
</evidence>
<evidence type="ECO:0000256" key="1">
    <source>
        <dbReference type="SAM" id="Phobius"/>
    </source>
</evidence>
<organism evidence="2 3">
    <name type="scientific">Actinokineospora fastidiosa</name>
    <dbReference type="NCBI Taxonomy" id="1816"/>
    <lineage>
        <taxon>Bacteria</taxon>
        <taxon>Bacillati</taxon>
        <taxon>Actinomycetota</taxon>
        <taxon>Actinomycetes</taxon>
        <taxon>Pseudonocardiales</taxon>
        <taxon>Pseudonocardiaceae</taxon>
        <taxon>Actinokineospora</taxon>
    </lineage>
</organism>
<comment type="caution">
    <text evidence="2">The sequence shown here is derived from an EMBL/GenBank/DDBJ whole genome shotgun (WGS) entry which is preliminary data.</text>
</comment>
<dbReference type="AlphaFoldDB" id="A0A918LCK5"/>
<dbReference type="EMBL" id="BMRB01000002">
    <property type="protein sequence ID" value="GGS30990.1"/>
    <property type="molecule type" value="Genomic_DNA"/>
</dbReference>
<keyword evidence="1" id="KW-0812">Transmembrane</keyword>
<name>A0A918LCK5_9PSEU</name>
<feature type="transmembrane region" description="Helical" evidence="1">
    <location>
        <begin position="258"/>
        <end position="276"/>
    </location>
</feature>
<accession>A0A918LCK5</accession>
<proteinExistence type="predicted"/>
<sequence length="277" mass="31319">MSVAFTQDRDRAHRLCAIVEQRAGRYADDVEEAINNGTLAGRESELLDTFEQHTSSILDRLASSRWPKSHELVFKELYDRKPDHLASECRRTLLVALLAAEVEFHGPLKLTQAQNSDLAAILEELGAECLVEKLHLHAAEAFDRAAEIHLLTRDNIARDRCLYRRNLARQRIERSAGRRALLWISWLTCGYGYKPYRLLLWVLIQLVVFGITLVVVARDQSPLTSLHMVLTNYLNPAGGGDTNGLPAAAKSLLLTESYVGALSLNIFFALLVRRWFR</sequence>
<keyword evidence="3" id="KW-1185">Reference proteome</keyword>
<dbReference type="Proteomes" id="UP000660680">
    <property type="component" value="Unassembled WGS sequence"/>
</dbReference>
<gene>
    <name evidence="2" type="ORF">GCM10010171_25980</name>
</gene>
<evidence type="ECO:0000313" key="3">
    <source>
        <dbReference type="Proteomes" id="UP000660680"/>
    </source>
</evidence>
<keyword evidence="1" id="KW-0472">Membrane</keyword>
<reference evidence="2" key="2">
    <citation type="submission" date="2020-09" db="EMBL/GenBank/DDBJ databases">
        <authorList>
            <person name="Sun Q."/>
            <person name="Ohkuma M."/>
        </authorList>
    </citation>
    <scope>NUCLEOTIDE SEQUENCE</scope>
    <source>
        <strain evidence="2">JCM 3276</strain>
    </source>
</reference>
<feature type="transmembrane region" description="Helical" evidence="1">
    <location>
        <begin position="198"/>
        <end position="217"/>
    </location>
</feature>
<protein>
    <submittedName>
        <fullName evidence="2">Uncharacterized protein</fullName>
    </submittedName>
</protein>